<dbReference type="InterPro" id="IPR033756">
    <property type="entry name" value="YlxH/NBP35"/>
</dbReference>
<evidence type="ECO:0000256" key="6">
    <source>
        <dbReference type="ARBA" id="ARBA00022679"/>
    </source>
</evidence>
<evidence type="ECO:0000256" key="4">
    <source>
        <dbReference type="ARBA" id="ARBA00011903"/>
    </source>
</evidence>
<dbReference type="OrthoDB" id="9812433at2"/>
<dbReference type="GO" id="GO:0005524">
    <property type="term" value="F:ATP binding"/>
    <property type="evidence" value="ECO:0007669"/>
    <property type="project" value="UniProtKB-KW"/>
</dbReference>
<keyword evidence="5" id="KW-1003">Cell membrane</keyword>
<gene>
    <name evidence="17" type="ORF">EDF64_106196</name>
</gene>
<evidence type="ECO:0000256" key="12">
    <source>
        <dbReference type="ARBA" id="ARBA00023136"/>
    </source>
</evidence>
<evidence type="ECO:0000259" key="16">
    <source>
        <dbReference type="Pfam" id="PF02706"/>
    </source>
</evidence>
<dbReference type="EMBL" id="SNVW01000006">
    <property type="protein sequence ID" value="TDN44022.1"/>
    <property type="molecule type" value="Genomic_DNA"/>
</dbReference>
<dbReference type="Gene3D" id="3.40.50.300">
    <property type="entry name" value="P-loop containing nucleotide triphosphate hydrolases"/>
    <property type="match status" value="1"/>
</dbReference>
<feature type="domain" description="Polysaccharide chain length determinant N-terminal" evidence="16">
    <location>
        <begin position="2"/>
        <end position="83"/>
    </location>
</feature>
<keyword evidence="13" id="KW-0829">Tyrosine-protein kinase</keyword>
<dbReference type="EC" id="2.7.10.2" evidence="4"/>
<organism evidence="17 18">
    <name type="scientific">Curtobacterium flaccumfaciens</name>
    <dbReference type="NCBI Taxonomy" id="2035"/>
    <lineage>
        <taxon>Bacteria</taxon>
        <taxon>Bacillati</taxon>
        <taxon>Actinomycetota</taxon>
        <taxon>Actinomycetes</taxon>
        <taxon>Micrococcales</taxon>
        <taxon>Microbacteriaceae</taxon>
        <taxon>Curtobacterium</taxon>
    </lineage>
</organism>
<evidence type="ECO:0000256" key="10">
    <source>
        <dbReference type="ARBA" id="ARBA00022840"/>
    </source>
</evidence>
<dbReference type="InterPro" id="IPR027417">
    <property type="entry name" value="P-loop_NTPase"/>
</dbReference>
<dbReference type="GO" id="GO:0042802">
    <property type="term" value="F:identical protein binding"/>
    <property type="evidence" value="ECO:0007669"/>
    <property type="project" value="UniProtKB-ARBA"/>
</dbReference>
<sequence>MTLSQFLAVMRRRRWWVAALTLLGIAAAGVVTLVQTPMYRAEASVFVSVSGSVSASDLSQGGSFSEARVSSYAELATAPRVLRDAARAAGVEGSVSELERAVRATSTADTVILTIGATQATRNDAIALADAVAEELVAVVAGIERTGADGQALVQLSVYQKATAPSAPVSPRIPVNIALGLLVGIGSGIGLALLRETVDTKIRSVEILRRTADRTVLAEIPLDEDMATAPLVEMDSNYSGRAEAFRQLRTHLTFTNLDGGPQTVVVTSAVPGEGKSSTSVNLALTLAQNGHRVILIDADLRRPSTSVSLDIESRVGLSTVLTHQVELEDAVQTVGTHGLHVLSAGRVPPNPSELLGSRQMSMLLDIVRQTYDYVIIDAPPVLPVTDPTVLAGLSSGVLFVTAVDGRATTTEVGQALATLDAVGARVLGLVANRVRGQRRQSTYYGYAPSTPVSESPRRARRARDGKAGPR</sequence>
<evidence type="ECO:0000256" key="14">
    <source>
        <dbReference type="ARBA" id="ARBA00051245"/>
    </source>
</evidence>
<dbReference type="Proteomes" id="UP000295764">
    <property type="component" value="Unassembled WGS sequence"/>
</dbReference>
<evidence type="ECO:0000256" key="3">
    <source>
        <dbReference type="ARBA" id="ARBA00007316"/>
    </source>
</evidence>
<dbReference type="Pfam" id="PF10609">
    <property type="entry name" value="ParA"/>
    <property type="match status" value="1"/>
</dbReference>
<dbReference type="GO" id="GO:0004715">
    <property type="term" value="F:non-membrane spanning protein tyrosine kinase activity"/>
    <property type="evidence" value="ECO:0007669"/>
    <property type="project" value="UniProtKB-EC"/>
</dbReference>
<name>A0A4V3BKX4_9MICO</name>
<proteinExistence type="inferred from homology"/>
<dbReference type="InterPro" id="IPR050445">
    <property type="entry name" value="Bact_polysacc_biosynth/exp"/>
</dbReference>
<dbReference type="AlphaFoldDB" id="A0A4V3BKX4"/>
<evidence type="ECO:0000256" key="15">
    <source>
        <dbReference type="SAM" id="MobiDB-lite"/>
    </source>
</evidence>
<comment type="subcellular location">
    <subcellularLocation>
        <location evidence="1">Cell membrane</location>
        <topology evidence="1">Multi-pass membrane protein</topology>
    </subcellularLocation>
</comment>
<feature type="region of interest" description="Disordered" evidence="15">
    <location>
        <begin position="444"/>
        <end position="470"/>
    </location>
</feature>
<dbReference type="NCBIfam" id="TIGR01007">
    <property type="entry name" value="eps_fam"/>
    <property type="match status" value="1"/>
</dbReference>
<dbReference type="InterPro" id="IPR003856">
    <property type="entry name" value="LPS_length_determ_N"/>
</dbReference>
<keyword evidence="10" id="KW-0067">ATP-binding</keyword>
<keyword evidence="7" id="KW-0812">Transmembrane</keyword>
<dbReference type="RefSeq" id="WP_133519995.1">
    <property type="nucleotide sequence ID" value="NZ_SNVW01000006.1"/>
</dbReference>
<dbReference type="InterPro" id="IPR005702">
    <property type="entry name" value="Wzc-like_C"/>
</dbReference>
<dbReference type="CDD" id="cd05387">
    <property type="entry name" value="BY-kinase"/>
    <property type="match status" value="1"/>
</dbReference>
<dbReference type="Pfam" id="PF02706">
    <property type="entry name" value="Wzz"/>
    <property type="match status" value="1"/>
</dbReference>
<comment type="similarity">
    <text evidence="3">Belongs to the CpsD/CapB family.</text>
</comment>
<dbReference type="PANTHER" id="PTHR32309">
    <property type="entry name" value="TYROSINE-PROTEIN KINASE"/>
    <property type="match status" value="1"/>
</dbReference>
<evidence type="ECO:0000256" key="9">
    <source>
        <dbReference type="ARBA" id="ARBA00022777"/>
    </source>
</evidence>
<dbReference type="SUPFAM" id="SSF52540">
    <property type="entry name" value="P-loop containing nucleoside triphosphate hydrolases"/>
    <property type="match status" value="1"/>
</dbReference>
<evidence type="ECO:0000313" key="18">
    <source>
        <dbReference type="Proteomes" id="UP000295764"/>
    </source>
</evidence>
<dbReference type="GO" id="GO:0005886">
    <property type="term" value="C:plasma membrane"/>
    <property type="evidence" value="ECO:0007669"/>
    <property type="project" value="UniProtKB-SubCell"/>
</dbReference>
<keyword evidence="8" id="KW-0547">Nucleotide-binding</keyword>
<evidence type="ECO:0000256" key="13">
    <source>
        <dbReference type="ARBA" id="ARBA00023137"/>
    </source>
</evidence>
<evidence type="ECO:0000256" key="8">
    <source>
        <dbReference type="ARBA" id="ARBA00022741"/>
    </source>
</evidence>
<evidence type="ECO:0000256" key="1">
    <source>
        <dbReference type="ARBA" id="ARBA00004651"/>
    </source>
</evidence>
<accession>A0A4V3BKX4</accession>
<evidence type="ECO:0000313" key="17">
    <source>
        <dbReference type="EMBL" id="TDN44022.1"/>
    </source>
</evidence>
<keyword evidence="6" id="KW-0808">Transferase</keyword>
<protein>
    <recommendedName>
        <fullName evidence="4">non-specific protein-tyrosine kinase</fullName>
        <ecNumber evidence="4">2.7.10.2</ecNumber>
    </recommendedName>
</protein>
<reference evidence="17 18" key="1">
    <citation type="submission" date="2019-03" db="EMBL/GenBank/DDBJ databases">
        <title>Genomic analyses of the natural microbiome of Caenorhabditis elegans.</title>
        <authorList>
            <person name="Samuel B."/>
        </authorList>
    </citation>
    <scope>NUCLEOTIDE SEQUENCE [LARGE SCALE GENOMIC DNA]</scope>
    <source>
        <strain evidence="17 18">JUb65</strain>
    </source>
</reference>
<keyword evidence="9" id="KW-0418">Kinase</keyword>
<keyword evidence="12" id="KW-0472">Membrane</keyword>
<evidence type="ECO:0000256" key="7">
    <source>
        <dbReference type="ARBA" id="ARBA00022692"/>
    </source>
</evidence>
<comment type="similarity">
    <text evidence="2">Belongs to the CpsC/CapA family.</text>
</comment>
<dbReference type="PANTHER" id="PTHR32309:SF13">
    <property type="entry name" value="FERRIC ENTEROBACTIN TRANSPORT PROTEIN FEPE"/>
    <property type="match status" value="1"/>
</dbReference>
<evidence type="ECO:0000256" key="5">
    <source>
        <dbReference type="ARBA" id="ARBA00022475"/>
    </source>
</evidence>
<comment type="caution">
    <text evidence="17">The sequence shown here is derived from an EMBL/GenBank/DDBJ whole genome shotgun (WGS) entry which is preliminary data.</text>
</comment>
<dbReference type="FunFam" id="3.40.50.300:FF:000527">
    <property type="entry name" value="Tyrosine-protein kinase etk"/>
    <property type="match status" value="1"/>
</dbReference>
<keyword evidence="11" id="KW-1133">Transmembrane helix</keyword>
<comment type="catalytic activity">
    <reaction evidence="14">
        <text>L-tyrosyl-[protein] + ATP = O-phospho-L-tyrosyl-[protein] + ADP + H(+)</text>
        <dbReference type="Rhea" id="RHEA:10596"/>
        <dbReference type="Rhea" id="RHEA-COMP:10136"/>
        <dbReference type="Rhea" id="RHEA-COMP:20101"/>
        <dbReference type="ChEBI" id="CHEBI:15378"/>
        <dbReference type="ChEBI" id="CHEBI:30616"/>
        <dbReference type="ChEBI" id="CHEBI:46858"/>
        <dbReference type="ChEBI" id="CHEBI:61978"/>
        <dbReference type="ChEBI" id="CHEBI:456216"/>
        <dbReference type="EC" id="2.7.10.2"/>
    </reaction>
</comment>
<evidence type="ECO:0000256" key="11">
    <source>
        <dbReference type="ARBA" id="ARBA00022989"/>
    </source>
</evidence>
<evidence type="ECO:0000256" key="2">
    <source>
        <dbReference type="ARBA" id="ARBA00006683"/>
    </source>
</evidence>